<protein>
    <submittedName>
        <fullName evidence="2">Uncharacterized protein</fullName>
    </submittedName>
</protein>
<evidence type="ECO:0000313" key="2">
    <source>
        <dbReference type="EMBL" id="MBW0467382.1"/>
    </source>
</evidence>
<accession>A0A9Q3GI57</accession>
<comment type="caution">
    <text evidence="2">The sequence shown here is derived from an EMBL/GenBank/DDBJ whole genome shotgun (WGS) entry which is preliminary data.</text>
</comment>
<name>A0A9Q3GI57_9BASI</name>
<gene>
    <name evidence="2" type="ORF">O181_007097</name>
</gene>
<feature type="region of interest" description="Disordered" evidence="1">
    <location>
        <begin position="69"/>
        <end position="113"/>
    </location>
</feature>
<proteinExistence type="predicted"/>
<dbReference type="EMBL" id="AVOT02001564">
    <property type="protein sequence ID" value="MBW0467382.1"/>
    <property type="molecule type" value="Genomic_DNA"/>
</dbReference>
<keyword evidence="3" id="KW-1185">Reference proteome</keyword>
<reference evidence="2" key="1">
    <citation type="submission" date="2021-03" db="EMBL/GenBank/DDBJ databases">
        <title>Draft genome sequence of rust myrtle Austropuccinia psidii MF-1, a brazilian biotype.</title>
        <authorList>
            <person name="Quecine M.C."/>
            <person name="Pachon D.M.R."/>
            <person name="Bonatelli M.L."/>
            <person name="Correr F.H."/>
            <person name="Franceschini L.M."/>
            <person name="Leite T.F."/>
            <person name="Margarido G.R.A."/>
            <person name="Almeida C.A."/>
            <person name="Ferrarezi J.A."/>
            <person name="Labate C.A."/>
        </authorList>
    </citation>
    <scope>NUCLEOTIDE SEQUENCE</scope>
    <source>
        <strain evidence="2">MF-1</strain>
    </source>
</reference>
<organism evidence="2 3">
    <name type="scientific">Austropuccinia psidii MF-1</name>
    <dbReference type="NCBI Taxonomy" id="1389203"/>
    <lineage>
        <taxon>Eukaryota</taxon>
        <taxon>Fungi</taxon>
        <taxon>Dikarya</taxon>
        <taxon>Basidiomycota</taxon>
        <taxon>Pucciniomycotina</taxon>
        <taxon>Pucciniomycetes</taxon>
        <taxon>Pucciniales</taxon>
        <taxon>Sphaerophragmiaceae</taxon>
        <taxon>Austropuccinia</taxon>
    </lineage>
</organism>
<feature type="compositionally biased region" description="Polar residues" evidence="1">
    <location>
        <begin position="12"/>
        <end position="22"/>
    </location>
</feature>
<evidence type="ECO:0000256" key="1">
    <source>
        <dbReference type="SAM" id="MobiDB-lite"/>
    </source>
</evidence>
<feature type="region of interest" description="Disordered" evidence="1">
    <location>
        <begin position="1"/>
        <end position="36"/>
    </location>
</feature>
<feature type="compositionally biased region" description="Basic and acidic residues" evidence="1">
    <location>
        <begin position="1"/>
        <end position="11"/>
    </location>
</feature>
<dbReference type="AlphaFoldDB" id="A0A9Q3GI57"/>
<dbReference type="Proteomes" id="UP000765509">
    <property type="component" value="Unassembled WGS sequence"/>
</dbReference>
<evidence type="ECO:0000313" key="3">
    <source>
        <dbReference type="Proteomes" id="UP000765509"/>
    </source>
</evidence>
<sequence length="113" mass="12975">MANEEKKKESSDTLPVSKTPNPIESPEEGRFVKRRTSIPGGLIQNKEVDEENIIIPTKDKYKTTLETVDKKGPILPEEKEPEKDKQEEFKAVVKSHKAEKTVKKSQREEKKDE</sequence>